<evidence type="ECO:0000313" key="12">
    <source>
        <dbReference type="Proteomes" id="UP000199012"/>
    </source>
</evidence>
<feature type="transmembrane region" description="Helical" evidence="9">
    <location>
        <begin position="421"/>
        <end position="442"/>
    </location>
</feature>
<feature type="transmembrane region" description="Helical" evidence="9">
    <location>
        <begin position="391"/>
        <end position="409"/>
    </location>
</feature>
<evidence type="ECO:0000256" key="5">
    <source>
        <dbReference type="ARBA" id="ARBA00022692"/>
    </source>
</evidence>
<keyword evidence="12" id="KW-1185">Reference proteome</keyword>
<dbReference type="NCBIfam" id="TIGR00710">
    <property type="entry name" value="efflux_Bcr_CflA"/>
    <property type="match status" value="1"/>
</dbReference>
<dbReference type="Gene3D" id="1.20.1720.10">
    <property type="entry name" value="Multidrug resistance protein D"/>
    <property type="match status" value="1"/>
</dbReference>
<evidence type="ECO:0000259" key="10">
    <source>
        <dbReference type="PROSITE" id="PS50850"/>
    </source>
</evidence>
<protein>
    <submittedName>
        <fullName evidence="11">MFS transporter, DHA1 family, bicyclomycin/chloramphenicol resistance protein</fullName>
    </submittedName>
</protein>
<feature type="transmembrane region" description="Helical" evidence="9">
    <location>
        <begin position="223"/>
        <end position="243"/>
    </location>
</feature>
<dbReference type="GO" id="GO:0005886">
    <property type="term" value="C:plasma membrane"/>
    <property type="evidence" value="ECO:0007669"/>
    <property type="project" value="UniProtKB-SubCell"/>
</dbReference>
<gene>
    <name evidence="11" type="ORF">SAMN05421867_1222</name>
</gene>
<dbReference type="PROSITE" id="PS00216">
    <property type="entry name" value="SUGAR_TRANSPORT_1"/>
    <property type="match status" value="1"/>
</dbReference>
<feature type="transmembrane region" description="Helical" evidence="9">
    <location>
        <begin position="249"/>
        <end position="269"/>
    </location>
</feature>
<dbReference type="GO" id="GO:0042910">
    <property type="term" value="F:xenobiotic transmembrane transporter activity"/>
    <property type="evidence" value="ECO:0007669"/>
    <property type="project" value="InterPro"/>
</dbReference>
<evidence type="ECO:0000256" key="9">
    <source>
        <dbReference type="SAM" id="Phobius"/>
    </source>
</evidence>
<dbReference type="EMBL" id="FOKA01000022">
    <property type="protein sequence ID" value="SFB40876.1"/>
    <property type="molecule type" value="Genomic_DNA"/>
</dbReference>
<dbReference type="CDD" id="cd17320">
    <property type="entry name" value="MFS_MdfA_MDR_like"/>
    <property type="match status" value="1"/>
</dbReference>
<dbReference type="InterPro" id="IPR020846">
    <property type="entry name" value="MFS_dom"/>
</dbReference>
<keyword evidence="7 9" id="KW-0472">Membrane</keyword>
<dbReference type="InterPro" id="IPR011701">
    <property type="entry name" value="MFS"/>
</dbReference>
<dbReference type="PANTHER" id="PTHR23502:SF132">
    <property type="entry name" value="POLYAMINE TRANSPORTER 2-RELATED"/>
    <property type="match status" value="1"/>
</dbReference>
<dbReference type="Pfam" id="PF07690">
    <property type="entry name" value="MFS_1"/>
    <property type="match status" value="1"/>
</dbReference>
<evidence type="ECO:0000256" key="2">
    <source>
        <dbReference type="ARBA" id="ARBA00006236"/>
    </source>
</evidence>
<name>A0A1I1ATY1_9CELL</name>
<evidence type="ECO:0000256" key="3">
    <source>
        <dbReference type="ARBA" id="ARBA00022448"/>
    </source>
</evidence>
<dbReference type="RefSeq" id="WP_090034994.1">
    <property type="nucleotide sequence ID" value="NZ_BONM01000029.1"/>
</dbReference>
<keyword evidence="5 9" id="KW-0812">Transmembrane</keyword>
<dbReference type="SUPFAM" id="SSF103473">
    <property type="entry name" value="MFS general substrate transporter"/>
    <property type="match status" value="1"/>
</dbReference>
<evidence type="ECO:0000256" key="4">
    <source>
        <dbReference type="ARBA" id="ARBA00022475"/>
    </source>
</evidence>
<evidence type="ECO:0000256" key="6">
    <source>
        <dbReference type="ARBA" id="ARBA00022989"/>
    </source>
</evidence>
<reference evidence="11 12" key="1">
    <citation type="submission" date="2016-10" db="EMBL/GenBank/DDBJ databases">
        <authorList>
            <person name="de Groot N.N."/>
        </authorList>
    </citation>
    <scope>NUCLEOTIDE SEQUENCE [LARGE SCALE GENOMIC DNA]</scope>
    <source>
        <strain evidence="11 12">CGMCC 4.6945</strain>
    </source>
</reference>
<feature type="region of interest" description="Disordered" evidence="8">
    <location>
        <begin position="1"/>
        <end position="89"/>
    </location>
</feature>
<keyword evidence="4" id="KW-1003">Cell membrane</keyword>
<evidence type="ECO:0000313" key="11">
    <source>
        <dbReference type="EMBL" id="SFB40876.1"/>
    </source>
</evidence>
<evidence type="ECO:0000256" key="8">
    <source>
        <dbReference type="SAM" id="MobiDB-lite"/>
    </source>
</evidence>
<dbReference type="GO" id="GO:1990961">
    <property type="term" value="P:xenobiotic detoxification by transmembrane export across the plasma membrane"/>
    <property type="evidence" value="ECO:0007669"/>
    <property type="project" value="InterPro"/>
</dbReference>
<dbReference type="PROSITE" id="PS50850">
    <property type="entry name" value="MFS"/>
    <property type="match status" value="1"/>
</dbReference>
<accession>A0A1I1ATY1</accession>
<feature type="transmembrane region" description="Helical" evidence="9">
    <location>
        <begin position="330"/>
        <end position="352"/>
    </location>
</feature>
<keyword evidence="6 9" id="KW-1133">Transmembrane helix</keyword>
<evidence type="ECO:0000256" key="1">
    <source>
        <dbReference type="ARBA" id="ARBA00004651"/>
    </source>
</evidence>
<feature type="transmembrane region" description="Helical" evidence="9">
    <location>
        <begin position="454"/>
        <end position="474"/>
    </location>
</feature>
<comment type="subcellular location">
    <subcellularLocation>
        <location evidence="1">Cell membrane</location>
        <topology evidence="1">Multi-pass membrane protein</topology>
    </subcellularLocation>
</comment>
<keyword evidence="3" id="KW-0813">Transport</keyword>
<dbReference type="PANTHER" id="PTHR23502">
    <property type="entry name" value="MAJOR FACILITATOR SUPERFAMILY"/>
    <property type="match status" value="1"/>
</dbReference>
<dbReference type="AlphaFoldDB" id="A0A1I1ATY1"/>
<feature type="domain" description="Major facilitator superfamily (MFS) profile" evidence="10">
    <location>
        <begin position="95"/>
        <end position="482"/>
    </location>
</feature>
<evidence type="ECO:0000256" key="7">
    <source>
        <dbReference type="ARBA" id="ARBA00023136"/>
    </source>
</evidence>
<comment type="similarity">
    <text evidence="2">Belongs to the major facilitator superfamily. Bcr/CmlA family.</text>
</comment>
<dbReference type="InterPro" id="IPR005829">
    <property type="entry name" value="Sugar_transporter_CS"/>
</dbReference>
<feature type="transmembrane region" description="Helical" evidence="9">
    <location>
        <begin position="299"/>
        <end position="318"/>
    </location>
</feature>
<sequence length="497" mass="49712">MSPEPAPAVPVRVDAAERVPDSSAGPADTTEHTARRTAQHTVETAVEHVPDSPAALAADVPSDVVRDPSDDGTAVTGTPPAPPVSARSGKASVGDVVLLGSMCALPAMATDLYLPSLPDVARELGTSVAGAQLTMTGMLIGGAMGQLVMGPLSDRFGRRRPVLVGIAGHVLTSLLCTVVPSIGVLVALRVSQGFLAAAATVGAIAVIRDRWVGAEASRMMSRLMLVIGAAPLLAPSLGGGIASQVGWRGVFGALAVMGVALAIFVHLRLEETLPPERRRQGGVGTALHGYGQLLHDRGFVALAVLPGLGMAVLMSYVISSPFVLQEQYGLSSQAFALVFALNGIGLVLGAQANAAIVTRVGPLGVLRVAPVVTLVLSGALLALALTGAGGLVPLLVVLFCILTAANFTPPNASALALSRHGEVAGSGAAVVGCFQAGVAGVVSPLTGVLGGDAVAMAAVMLGAAALCLTVLVVATPAYRRRSADPAVADAVAGVGGH</sequence>
<dbReference type="InterPro" id="IPR004812">
    <property type="entry name" value="Efflux_drug-R_Bcr/CmlA"/>
</dbReference>
<dbReference type="OrthoDB" id="9814303at2"/>
<feature type="transmembrane region" description="Helical" evidence="9">
    <location>
        <begin position="194"/>
        <end position="211"/>
    </location>
</feature>
<proteinExistence type="inferred from homology"/>
<feature type="transmembrane region" description="Helical" evidence="9">
    <location>
        <begin position="162"/>
        <end position="188"/>
    </location>
</feature>
<dbReference type="Proteomes" id="UP000199012">
    <property type="component" value="Unassembled WGS sequence"/>
</dbReference>
<dbReference type="InterPro" id="IPR036259">
    <property type="entry name" value="MFS_trans_sf"/>
</dbReference>
<organism evidence="11 12">
    <name type="scientific">Cellulomonas marina</name>
    <dbReference type="NCBI Taxonomy" id="988821"/>
    <lineage>
        <taxon>Bacteria</taxon>
        <taxon>Bacillati</taxon>
        <taxon>Actinomycetota</taxon>
        <taxon>Actinomycetes</taxon>
        <taxon>Micrococcales</taxon>
        <taxon>Cellulomonadaceae</taxon>
        <taxon>Cellulomonas</taxon>
    </lineage>
</organism>
<feature type="transmembrane region" description="Helical" evidence="9">
    <location>
        <begin position="128"/>
        <end position="150"/>
    </location>
</feature>
<feature type="transmembrane region" description="Helical" evidence="9">
    <location>
        <begin position="364"/>
        <end position="385"/>
    </location>
</feature>